<dbReference type="InterPro" id="IPR050272">
    <property type="entry name" value="Isochorismatase-like_hydrls"/>
</dbReference>
<dbReference type="PANTHER" id="PTHR43540:SF6">
    <property type="entry name" value="ISOCHORISMATASE-LIKE DOMAIN-CONTAINING PROTEIN"/>
    <property type="match status" value="1"/>
</dbReference>
<dbReference type="AlphaFoldDB" id="A0A0C2EES5"/>
<dbReference type="PANTHER" id="PTHR43540">
    <property type="entry name" value="PEROXYUREIDOACRYLATE/UREIDOACRYLATE AMIDOHYDROLASE-RELATED"/>
    <property type="match status" value="1"/>
</dbReference>
<feature type="domain" description="Isochorismatase-like" evidence="2">
    <location>
        <begin position="9"/>
        <end position="176"/>
    </location>
</feature>
<dbReference type="Pfam" id="PF00857">
    <property type="entry name" value="Isochorismatase"/>
    <property type="match status" value="1"/>
</dbReference>
<dbReference type="RefSeq" id="WP_040065348.1">
    <property type="nucleotide sequence ID" value="NZ_JXDG01000018.1"/>
</dbReference>
<sequence length="180" mass="19410">MQAEKAQRSALLIIDMQVGLFHGPEKPWEGQRVLENINHLIGAARQAEAPIFAVRHTGPDGSPIAAGSGLWQLVPELQVDPAVDRLVDKTRPSCFFNTGLAEQLDDAGIGRLVIVGMKTQYCVDSTCRLARDLGFEAVLVGDAHTCMDTPGLSARAIVEHHNATLNGAFVQVLSTADVRF</sequence>
<dbReference type="STRING" id="226910.UCMB321_1715"/>
<evidence type="ECO:0000259" key="2">
    <source>
        <dbReference type="Pfam" id="PF00857"/>
    </source>
</evidence>
<dbReference type="PATRIC" id="fig|226910.6.peg.1705"/>
<dbReference type="Gene3D" id="3.40.50.850">
    <property type="entry name" value="Isochorismatase-like"/>
    <property type="match status" value="1"/>
</dbReference>
<keyword evidence="4" id="KW-1185">Reference proteome</keyword>
<organism evidence="3 4">
    <name type="scientific">Pseudomonas batumici</name>
    <dbReference type="NCBI Taxonomy" id="226910"/>
    <lineage>
        <taxon>Bacteria</taxon>
        <taxon>Pseudomonadati</taxon>
        <taxon>Pseudomonadota</taxon>
        <taxon>Gammaproteobacteria</taxon>
        <taxon>Pseudomonadales</taxon>
        <taxon>Pseudomonadaceae</taxon>
        <taxon>Pseudomonas</taxon>
    </lineage>
</organism>
<dbReference type="InterPro" id="IPR036380">
    <property type="entry name" value="Isochorismatase-like_sf"/>
</dbReference>
<protein>
    <submittedName>
        <fullName evidence="3">Isochorismatase</fullName>
    </submittedName>
</protein>
<proteinExistence type="predicted"/>
<dbReference type="SUPFAM" id="SSF52499">
    <property type="entry name" value="Isochorismatase-like hydrolases"/>
    <property type="match status" value="1"/>
</dbReference>
<dbReference type="CDD" id="cd01014">
    <property type="entry name" value="nicotinamidase_related"/>
    <property type="match status" value="1"/>
</dbReference>
<dbReference type="Proteomes" id="UP000031535">
    <property type="component" value="Unassembled WGS sequence"/>
</dbReference>
<dbReference type="EMBL" id="JXDG01000018">
    <property type="protein sequence ID" value="KIH84484.1"/>
    <property type="molecule type" value="Genomic_DNA"/>
</dbReference>
<reference evidence="3 4" key="1">
    <citation type="submission" date="2015-01" db="EMBL/GenBank/DDBJ databases">
        <title>Complete genome of Pseudomonas batumici UCM B-321 producer of the batumin antibiotic with strong antistaphilococcal and potential anticancer activity.</title>
        <authorList>
            <person name="Klochko V.V."/>
            <person name="Zelena L.B."/>
            <person name="Elena K.A."/>
            <person name="Reva O.N."/>
        </authorList>
    </citation>
    <scope>NUCLEOTIDE SEQUENCE [LARGE SCALE GENOMIC DNA]</scope>
    <source>
        <strain evidence="3 4">UCM B-321</strain>
    </source>
</reference>
<gene>
    <name evidence="3" type="ORF">UCMB321_1715</name>
</gene>
<dbReference type="OrthoDB" id="1157330at2"/>
<dbReference type="InterPro" id="IPR000868">
    <property type="entry name" value="Isochorismatase-like_dom"/>
</dbReference>
<dbReference type="GO" id="GO:0016787">
    <property type="term" value="F:hydrolase activity"/>
    <property type="evidence" value="ECO:0007669"/>
    <property type="project" value="UniProtKB-KW"/>
</dbReference>
<evidence type="ECO:0000313" key="4">
    <source>
        <dbReference type="Proteomes" id="UP000031535"/>
    </source>
</evidence>
<keyword evidence="1" id="KW-0378">Hydrolase</keyword>
<accession>A0A0C2EES5</accession>
<name>A0A0C2EES5_9PSED</name>
<comment type="caution">
    <text evidence="3">The sequence shown here is derived from an EMBL/GenBank/DDBJ whole genome shotgun (WGS) entry which is preliminary data.</text>
</comment>
<evidence type="ECO:0000313" key="3">
    <source>
        <dbReference type="EMBL" id="KIH84484.1"/>
    </source>
</evidence>
<evidence type="ECO:0000256" key="1">
    <source>
        <dbReference type="ARBA" id="ARBA00022801"/>
    </source>
</evidence>